<keyword evidence="1" id="KW-1133">Transmembrane helix</keyword>
<dbReference type="GO" id="GO:0043683">
    <property type="term" value="P:type IV pilus assembly"/>
    <property type="evidence" value="ECO:0007669"/>
    <property type="project" value="InterPro"/>
</dbReference>
<feature type="transmembrane region" description="Helical" evidence="1">
    <location>
        <begin position="9"/>
        <end position="28"/>
    </location>
</feature>
<dbReference type="AlphaFoldDB" id="F2LWW5"/>
<gene>
    <name evidence="2" type="ordered locus">Hipma_1187</name>
</gene>
<dbReference type="Gene3D" id="3.30.70.60">
    <property type="match status" value="1"/>
</dbReference>
<dbReference type="OrthoDB" id="5507182at2"/>
<dbReference type="GO" id="GO:0043107">
    <property type="term" value="P:type IV pilus-dependent motility"/>
    <property type="evidence" value="ECO:0007669"/>
    <property type="project" value="InterPro"/>
</dbReference>
<dbReference type="STRING" id="760142.Hipma_1187"/>
<protein>
    <recommendedName>
        <fullName evidence="4">Pilus assembly protein PilO</fullName>
    </recommendedName>
</protein>
<dbReference type="RefSeq" id="WP_013682186.1">
    <property type="nucleotide sequence ID" value="NC_015318.1"/>
</dbReference>
<dbReference type="PANTHER" id="PTHR39555:SF1">
    <property type="entry name" value="TYPE IV PILUS INNER MEMBRANE COMPONENT PILO"/>
    <property type="match status" value="1"/>
</dbReference>
<reference evidence="3" key="2">
    <citation type="submission" date="2011-03" db="EMBL/GenBank/DDBJ databases">
        <title>The complete genome of Hippea maritima DSM 10411.</title>
        <authorList>
            <consortium name="US DOE Joint Genome Institute (JGI-PGF)"/>
            <person name="Lucas S."/>
            <person name="Copeland A."/>
            <person name="Lapidus A."/>
            <person name="Bruce D."/>
            <person name="Goodwin L."/>
            <person name="Pitluck S."/>
            <person name="Peters L."/>
            <person name="Kyrpides N."/>
            <person name="Mavromatis K."/>
            <person name="Pagani I."/>
            <person name="Ivanova N."/>
            <person name="Mikhailova N."/>
            <person name="Lu M."/>
            <person name="Detter J.C."/>
            <person name="Tapia R."/>
            <person name="Han C."/>
            <person name="Land M."/>
            <person name="Hauser L."/>
            <person name="Markowitz V."/>
            <person name="Cheng J.-F."/>
            <person name="Hugenholtz P."/>
            <person name="Woyke T."/>
            <person name="Wu D."/>
            <person name="Spring S."/>
            <person name="Schroeder M."/>
            <person name="Brambilla E."/>
            <person name="Klenk H.-P."/>
            <person name="Eisen J.A."/>
        </authorList>
    </citation>
    <scope>NUCLEOTIDE SEQUENCE [LARGE SCALE GENOMIC DNA]</scope>
    <source>
        <strain evidence="3">ATCC 700847 / DSM 10411 / MH2</strain>
    </source>
</reference>
<reference evidence="2 3" key="1">
    <citation type="journal article" date="2011" name="Stand. Genomic Sci.">
        <title>Complete genome sequence of the thermophilic sulfur-reducer Hippea maritima type strain (MH(2)).</title>
        <authorList>
            <person name="Huntemann M."/>
            <person name="Lu M."/>
            <person name="Nolan M."/>
            <person name="Lapidus A."/>
            <person name="Lucas S."/>
            <person name="Hammon N."/>
            <person name="Deshpande S."/>
            <person name="Cheng J.F."/>
            <person name="Tapia R."/>
            <person name="Han C."/>
            <person name="Goodwin L."/>
            <person name="Pitluck S."/>
            <person name="Liolios K."/>
            <person name="Pagani I."/>
            <person name="Ivanova N."/>
            <person name="Ovchinikova G."/>
            <person name="Pati A."/>
            <person name="Chen A."/>
            <person name="Palaniappan K."/>
            <person name="Land M."/>
            <person name="Hauser L."/>
            <person name="Jeffries C.D."/>
            <person name="Detter J.C."/>
            <person name="Brambilla E.M."/>
            <person name="Rohde M."/>
            <person name="Spring S."/>
            <person name="Goker M."/>
            <person name="Woyke T."/>
            <person name="Bristow J."/>
            <person name="Eisen J.A."/>
            <person name="Markowitz V."/>
            <person name="Hugenholtz P."/>
            <person name="Kyrpides N.C."/>
            <person name="Klenk H.P."/>
            <person name="Mavromatis K."/>
        </authorList>
    </citation>
    <scope>NUCLEOTIDE SEQUENCE [LARGE SCALE GENOMIC DNA]</scope>
    <source>
        <strain evidence="3">ATCC 700847 / DSM 10411 / MH2</strain>
    </source>
</reference>
<dbReference type="InterPro" id="IPR014717">
    <property type="entry name" value="Transl_elong_EF1B/ribsomal_bS6"/>
</dbReference>
<keyword evidence="1" id="KW-0472">Membrane</keyword>
<evidence type="ECO:0008006" key="4">
    <source>
        <dbReference type="Google" id="ProtNLM"/>
    </source>
</evidence>
<dbReference type="Pfam" id="PF04350">
    <property type="entry name" value="PilO"/>
    <property type="match status" value="1"/>
</dbReference>
<dbReference type="EMBL" id="CP002606">
    <property type="protein sequence ID" value="AEA34149.1"/>
    <property type="molecule type" value="Genomic_DNA"/>
</dbReference>
<dbReference type="KEGG" id="hmr:Hipma_1187"/>
<evidence type="ECO:0000313" key="2">
    <source>
        <dbReference type="EMBL" id="AEA34149.1"/>
    </source>
</evidence>
<dbReference type="Proteomes" id="UP000008139">
    <property type="component" value="Chromosome"/>
</dbReference>
<dbReference type="InterPro" id="IPR007445">
    <property type="entry name" value="PilO"/>
</dbReference>
<dbReference type="eggNOG" id="COG3167">
    <property type="taxonomic scope" value="Bacteria"/>
</dbReference>
<keyword evidence="3" id="KW-1185">Reference proteome</keyword>
<proteinExistence type="predicted"/>
<evidence type="ECO:0000313" key="3">
    <source>
        <dbReference type="Proteomes" id="UP000008139"/>
    </source>
</evidence>
<dbReference type="PANTHER" id="PTHR39555">
    <property type="entry name" value="FIMBRIAL ASSEMBLY PROTEIN PILO-LIKE PROTEIN-RELATED"/>
    <property type="match status" value="1"/>
</dbReference>
<organism evidence="2 3">
    <name type="scientific">Hippea maritima (strain ATCC 700847 / DSM 10411 / MH2)</name>
    <dbReference type="NCBI Taxonomy" id="760142"/>
    <lineage>
        <taxon>Bacteria</taxon>
        <taxon>Pseudomonadati</taxon>
        <taxon>Campylobacterota</taxon>
        <taxon>Desulfurellia</taxon>
        <taxon>Desulfurellales</taxon>
        <taxon>Hippeaceae</taxon>
        <taxon>Hippea</taxon>
    </lineage>
</organism>
<dbReference type="HOGENOM" id="CLU_1515912_0_0_7"/>
<sequence length="177" mass="20787">MKDLDTRKIIIFIVLGVTLIGGLWYYFYYKDASDKIDRLSKDIERLYKYKRQLPKLKAQYKAAQVEFKKYSSKLPLKEEIPSLLVKLNGIIKKEDVVLLSFNPKNAIKSKDGLYYIKPIDIRIRSTYVNCGNVFEKVAKMDRLFKVKNFSISRPEIVSSSKVLLDVKFSAETYYFKR</sequence>
<name>F2LWW5_HIPMA</name>
<evidence type="ECO:0000256" key="1">
    <source>
        <dbReference type="SAM" id="Phobius"/>
    </source>
</evidence>
<dbReference type="InParanoid" id="F2LWW5"/>
<keyword evidence="1" id="KW-0812">Transmembrane</keyword>
<accession>F2LWW5</accession>